<reference evidence="7" key="1">
    <citation type="submission" date="2017-01" db="EMBL/GenBank/DDBJ databases">
        <authorList>
            <person name="Varghese N."/>
            <person name="Submissions S."/>
        </authorList>
    </citation>
    <scope>NUCLEOTIDE SEQUENCE [LARGE SCALE GENOMIC DNA]</scope>
    <source>
        <strain evidence="7">DSM 29591</strain>
    </source>
</reference>
<evidence type="ECO:0000256" key="2">
    <source>
        <dbReference type="ARBA" id="ARBA00022989"/>
    </source>
</evidence>
<keyword evidence="7" id="KW-1185">Reference proteome</keyword>
<dbReference type="InterPro" id="IPR011701">
    <property type="entry name" value="MFS"/>
</dbReference>
<dbReference type="SUPFAM" id="SSF103473">
    <property type="entry name" value="MFS general substrate transporter"/>
    <property type="match status" value="1"/>
</dbReference>
<dbReference type="InterPro" id="IPR020846">
    <property type="entry name" value="MFS_dom"/>
</dbReference>
<sequence>MLSETDTPFAKLPIIARRHVYLFQGHQFLDRLAMGMIVAVTALALQGRGLGVGEIGALFAVYAAVAMTAELPFGGLADGVGRKPVFLIATVASLMASLVFILSTAFWPLAASFGLVGLGRALRSGTLDAWYVEELNVRAPGVEIQPFLARAQTANFAGLGFGAIVGGFLPALVSGNDPSDPLVGRTVYDVSYAAGILLTLVVFAYTVIFIREPARPINGSVVLRAIRAVPGAISDGARLAISHRALFLLLASLTLMLFATNPVEVLWPTVVRTMLDPERAAATVGLLTAGYFLAIAVGASLAGRVGRLFRRRHAVTLAAIFAALIVCQIALALQASLIGFIIVFLIFSVLLGLSESPAASILHAYAPDSRRSTILSVQSLLKQLGAMVGLLVLGSVGETEGVGIAWITGVLGLAIAAVLAILLARAMKS</sequence>
<dbReference type="Proteomes" id="UP000186997">
    <property type="component" value="Unassembled WGS sequence"/>
</dbReference>
<feature type="transmembrane region" description="Helical" evidence="4">
    <location>
        <begin position="154"/>
        <end position="172"/>
    </location>
</feature>
<evidence type="ECO:0000313" key="7">
    <source>
        <dbReference type="Proteomes" id="UP000186997"/>
    </source>
</evidence>
<evidence type="ECO:0000256" key="1">
    <source>
        <dbReference type="ARBA" id="ARBA00022692"/>
    </source>
</evidence>
<organism evidence="6 7">
    <name type="scientific">Yoonia rosea</name>
    <dbReference type="NCBI Taxonomy" id="287098"/>
    <lineage>
        <taxon>Bacteria</taxon>
        <taxon>Pseudomonadati</taxon>
        <taxon>Pseudomonadota</taxon>
        <taxon>Alphaproteobacteria</taxon>
        <taxon>Rhodobacterales</taxon>
        <taxon>Paracoccaceae</taxon>
        <taxon>Yoonia</taxon>
    </lineage>
</organism>
<dbReference type="PANTHER" id="PTHR23530">
    <property type="entry name" value="TRANSPORT PROTEIN-RELATED"/>
    <property type="match status" value="1"/>
</dbReference>
<dbReference type="EMBL" id="FTPR01000001">
    <property type="protein sequence ID" value="SIT78053.1"/>
    <property type="molecule type" value="Genomic_DNA"/>
</dbReference>
<feature type="transmembrane region" description="Helical" evidence="4">
    <location>
        <begin position="241"/>
        <end position="260"/>
    </location>
</feature>
<evidence type="ECO:0000256" key="4">
    <source>
        <dbReference type="SAM" id="Phobius"/>
    </source>
</evidence>
<keyword evidence="1 4" id="KW-0812">Transmembrane</keyword>
<accession>A0A1R3WN72</accession>
<name>A0A1R3WN72_9RHOB</name>
<feature type="transmembrane region" description="Helical" evidence="4">
    <location>
        <begin position="52"/>
        <end position="73"/>
    </location>
</feature>
<dbReference type="AlphaFoldDB" id="A0A1R3WN72"/>
<feature type="transmembrane region" description="Helical" evidence="4">
    <location>
        <begin position="28"/>
        <end position="45"/>
    </location>
</feature>
<dbReference type="Gene3D" id="1.20.1250.20">
    <property type="entry name" value="MFS general substrate transporter like domains"/>
    <property type="match status" value="1"/>
</dbReference>
<dbReference type="InterPro" id="IPR053160">
    <property type="entry name" value="MFS_DHA3_Transporter"/>
</dbReference>
<protein>
    <submittedName>
        <fullName evidence="6">Major Facilitator Superfamily protein</fullName>
    </submittedName>
</protein>
<evidence type="ECO:0000313" key="6">
    <source>
        <dbReference type="EMBL" id="SIT78053.1"/>
    </source>
</evidence>
<feature type="transmembrane region" description="Helical" evidence="4">
    <location>
        <begin position="374"/>
        <end position="397"/>
    </location>
</feature>
<feature type="transmembrane region" description="Helical" evidence="4">
    <location>
        <begin position="280"/>
        <end position="302"/>
    </location>
</feature>
<gene>
    <name evidence="6" type="ORF">SAMN05421665_0698</name>
</gene>
<feature type="transmembrane region" description="Helical" evidence="4">
    <location>
        <begin position="403"/>
        <end position="424"/>
    </location>
</feature>
<keyword evidence="3 4" id="KW-0472">Membrane</keyword>
<dbReference type="OrthoDB" id="9816124at2"/>
<dbReference type="STRING" id="287098.SAMN05421665_0698"/>
<evidence type="ECO:0000256" key="3">
    <source>
        <dbReference type="ARBA" id="ARBA00023136"/>
    </source>
</evidence>
<dbReference type="InterPro" id="IPR036259">
    <property type="entry name" value="MFS_trans_sf"/>
</dbReference>
<dbReference type="RefSeq" id="WP_076658380.1">
    <property type="nucleotide sequence ID" value="NZ_FTPR01000001.1"/>
</dbReference>
<keyword evidence="2 4" id="KW-1133">Transmembrane helix</keyword>
<feature type="transmembrane region" description="Helical" evidence="4">
    <location>
        <begin position="85"/>
        <end position="118"/>
    </location>
</feature>
<dbReference type="Pfam" id="PF07690">
    <property type="entry name" value="MFS_1"/>
    <property type="match status" value="2"/>
</dbReference>
<feature type="transmembrane region" description="Helical" evidence="4">
    <location>
        <begin position="192"/>
        <end position="210"/>
    </location>
</feature>
<evidence type="ECO:0000259" key="5">
    <source>
        <dbReference type="PROSITE" id="PS50850"/>
    </source>
</evidence>
<feature type="transmembrane region" description="Helical" evidence="4">
    <location>
        <begin position="337"/>
        <end position="353"/>
    </location>
</feature>
<dbReference type="PANTHER" id="PTHR23530:SF1">
    <property type="entry name" value="PERMEASE, MAJOR FACILITATOR SUPERFAMILY-RELATED"/>
    <property type="match status" value="1"/>
</dbReference>
<dbReference type="PROSITE" id="PS50850">
    <property type="entry name" value="MFS"/>
    <property type="match status" value="1"/>
</dbReference>
<feature type="domain" description="Major facilitator superfamily (MFS) profile" evidence="5">
    <location>
        <begin position="19"/>
        <end position="429"/>
    </location>
</feature>
<dbReference type="GO" id="GO:0022857">
    <property type="term" value="F:transmembrane transporter activity"/>
    <property type="evidence" value="ECO:0007669"/>
    <property type="project" value="InterPro"/>
</dbReference>
<feature type="transmembrane region" description="Helical" evidence="4">
    <location>
        <begin position="314"/>
        <end position="331"/>
    </location>
</feature>
<proteinExistence type="predicted"/>